<dbReference type="GO" id="GO:0006956">
    <property type="term" value="P:complement activation"/>
    <property type="evidence" value="ECO:0007669"/>
    <property type="project" value="TreeGrafter"/>
</dbReference>
<feature type="non-terminal residue" evidence="10">
    <location>
        <position position="421"/>
    </location>
</feature>
<evidence type="ECO:0000313" key="11">
    <source>
        <dbReference type="Proteomes" id="UP000579904"/>
    </source>
</evidence>
<organism evidence="10 11">
    <name type="scientific">Oreotrochilus melanogaster</name>
    <dbReference type="NCBI Taxonomy" id="689266"/>
    <lineage>
        <taxon>Eukaryota</taxon>
        <taxon>Metazoa</taxon>
        <taxon>Chordata</taxon>
        <taxon>Craniata</taxon>
        <taxon>Vertebrata</taxon>
        <taxon>Euteleostomi</taxon>
        <taxon>Archelosauria</taxon>
        <taxon>Archosauria</taxon>
        <taxon>Dinosauria</taxon>
        <taxon>Saurischia</taxon>
        <taxon>Theropoda</taxon>
        <taxon>Coelurosauria</taxon>
        <taxon>Aves</taxon>
        <taxon>Neognathae</taxon>
        <taxon>Neoaves</taxon>
        <taxon>Strisores</taxon>
        <taxon>Apodiformes</taxon>
        <taxon>Trochilidae</taxon>
        <taxon>Oreotrochilus</taxon>
    </lineage>
</organism>
<evidence type="ECO:0000256" key="1">
    <source>
        <dbReference type="ARBA" id="ARBA00004370"/>
    </source>
</evidence>
<dbReference type="InterPro" id="IPR020864">
    <property type="entry name" value="MACPF"/>
</dbReference>
<dbReference type="Proteomes" id="UP000579904">
    <property type="component" value="Unassembled WGS sequence"/>
</dbReference>
<dbReference type="PANTHER" id="PTHR45742">
    <property type="entry name" value="COMPLEMENT COMPONENT C6"/>
    <property type="match status" value="1"/>
</dbReference>
<evidence type="ECO:0000256" key="3">
    <source>
        <dbReference type="ARBA" id="ARBA00009214"/>
    </source>
</evidence>
<evidence type="ECO:0000256" key="7">
    <source>
        <dbReference type="ARBA" id="ARBA00023136"/>
    </source>
</evidence>
<dbReference type="Pfam" id="PF01823">
    <property type="entry name" value="MACPF"/>
    <property type="match status" value="1"/>
</dbReference>
<dbReference type="AlphaFoldDB" id="A0A7L3N4M6"/>
<dbReference type="InterPro" id="IPR001862">
    <property type="entry name" value="MAC_perforin"/>
</dbReference>
<comment type="similarity">
    <text evidence="3">Belongs to the complement C6/C7/C8/C9 family.</text>
</comment>
<dbReference type="PANTHER" id="PTHR45742:SF3">
    <property type="entry name" value="COMPLEMENT COMPONENT C9"/>
    <property type="match status" value="1"/>
</dbReference>
<dbReference type="GO" id="GO:0031640">
    <property type="term" value="P:killing of cells of another organism"/>
    <property type="evidence" value="ECO:0007669"/>
    <property type="project" value="UniProtKB-KW"/>
</dbReference>
<dbReference type="Gene3D" id="2.10.25.10">
    <property type="entry name" value="Laminin"/>
    <property type="match status" value="1"/>
</dbReference>
<keyword evidence="11" id="KW-1185">Reference proteome</keyword>
<dbReference type="GO" id="GO:0005576">
    <property type="term" value="C:extracellular region"/>
    <property type="evidence" value="ECO:0007669"/>
    <property type="project" value="UniProtKB-SubCell"/>
</dbReference>
<evidence type="ECO:0000256" key="4">
    <source>
        <dbReference type="ARBA" id="ARBA00022525"/>
    </source>
</evidence>
<keyword evidence="6" id="KW-0204">Cytolysis</keyword>
<evidence type="ECO:0000256" key="6">
    <source>
        <dbReference type="ARBA" id="ARBA00022852"/>
    </source>
</evidence>
<feature type="non-terminal residue" evidence="10">
    <location>
        <position position="1"/>
    </location>
</feature>
<protein>
    <submittedName>
        <fullName evidence="10">CO9 protein</fullName>
    </submittedName>
</protein>
<dbReference type="PRINTS" id="PR00764">
    <property type="entry name" value="COMPLEMENTC9"/>
</dbReference>
<evidence type="ECO:0000313" key="10">
    <source>
        <dbReference type="EMBL" id="NXU72180.1"/>
    </source>
</evidence>
<dbReference type="PROSITE" id="PS00279">
    <property type="entry name" value="MACPF_1"/>
    <property type="match status" value="1"/>
</dbReference>
<gene>
    <name evidence="10" type="primary">C9</name>
    <name evidence="10" type="ORF">OREMEL_R12787</name>
</gene>
<dbReference type="OrthoDB" id="10037824at2759"/>
<keyword evidence="5" id="KW-0812">Transmembrane</keyword>
<evidence type="ECO:0000256" key="2">
    <source>
        <dbReference type="ARBA" id="ARBA00004613"/>
    </source>
</evidence>
<name>A0A7L3N4M6_9AVES</name>
<dbReference type="PROSITE" id="PS51412">
    <property type="entry name" value="MACPF_2"/>
    <property type="match status" value="1"/>
</dbReference>
<dbReference type="EMBL" id="VZUB01001724">
    <property type="protein sequence ID" value="NXU72180.1"/>
    <property type="molecule type" value="Genomic_DNA"/>
</dbReference>
<evidence type="ECO:0000259" key="9">
    <source>
        <dbReference type="PROSITE" id="PS51412"/>
    </source>
</evidence>
<keyword evidence="8" id="KW-1015">Disulfide bond</keyword>
<evidence type="ECO:0000256" key="8">
    <source>
        <dbReference type="ARBA" id="ARBA00023157"/>
    </source>
</evidence>
<feature type="domain" description="MACPF" evidence="9">
    <location>
        <begin position="1"/>
        <end position="386"/>
    </location>
</feature>
<sequence length="421" mass="47919">RSPCRNHDIVVSEVGRTAGQGINVLGMQPMASPFDNDFFNGLCERVRDGNTRMYYRKPWNVGVLIYDTKADKTFTSEYYHDRLKMLKEVYIEKIKYFNSDLSLKFTPTEGSNKSASEGNFKYYYTKNATLYSVLTSSKERVSLTKMKVWSILQTNQTFLHVKGKIQLGRFQMRSRDIRLTESFLDDLKFLPAEYDKGEYFKFLEDYGTHYAVSGTVGGKYELVYVLDTYAMSQIGITVEDVKRCLGYHLGVNVAYEDLEANANVDSGKCEKINVKDQCKYILILHSTFSLKLRDDAVIDDVISLVNGGTIDFSVKIKEMLLRGSKVVDIEDYIQWAKSLVDAPVVIEQRPSPIHTLVPVKMRDAYSKKQNLERAIEDYITEYSVCKCEPCKNGGTLVLLDGACTCMCSSYFKGVACQIPRS</sequence>
<proteinExistence type="inferred from homology"/>
<keyword evidence="4" id="KW-0964">Secreted</keyword>
<evidence type="ECO:0000256" key="5">
    <source>
        <dbReference type="ARBA" id="ARBA00022692"/>
    </source>
</evidence>
<comment type="caution">
    <text evidence="10">The sequence shown here is derived from an EMBL/GenBank/DDBJ whole genome shotgun (WGS) entry which is preliminary data.</text>
</comment>
<dbReference type="SMART" id="SM00457">
    <property type="entry name" value="MACPF"/>
    <property type="match status" value="1"/>
</dbReference>
<dbReference type="GO" id="GO:0005579">
    <property type="term" value="C:membrane attack complex"/>
    <property type="evidence" value="ECO:0007669"/>
    <property type="project" value="InterPro"/>
</dbReference>
<reference evidence="10 11" key="1">
    <citation type="submission" date="2019-09" db="EMBL/GenBank/DDBJ databases">
        <title>Bird 10,000 Genomes (B10K) Project - Family phase.</title>
        <authorList>
            <person name="Zhang G."/>
        </authorList>
    </citation>
    <scope>NUCLEOTIDE SEQUENCE [LARGE SCALE GENOMIC DNA]</scope>
    <source>
        <strain evidence="10">OUT-0002</strain>
    </source>
</reference>
<dbReference type="FunFam" id="2.10.25.10:FF:000766">
    <property type="entry name" value="Complement component C9"/>
    <property type="match status" value="1"/>
</dbReference>
<comment type="subcellular location">
    <subcellularLocation>
        <location evidence="1">Membrane</location>
    </subcellularLocation>
    <subcellularLocation>
        <location evidence="2">Secreted</location>
    </subcellularLocation>
</comment>
<dbReference type="InterPro" id="IPR020863">
    <property type="entry name" value="MACPF_CS"/>
</dbReference>
<accession>A0A7L3N4M6</accession>
<keyword evidence="7" id="KW-0472">Membrane</keyword>